<dbReference type="FunFam" id="1.10.540.10:FF:000003">
    <property type="entry name" value="glutaryl-CoA dehydrogenase, mitochondrial"/>
    <property type="match status" value="1"/>
</dbReference>
<keyword evidence="6" id="KW-0809">Transit peptide</keyword>
<evidence type="ECO:0000256" key="5">
    <source>
        <dbReference type="ARBA" id="ARBA00022827"/>
    </source>
</evidence>
<dbReference type="Gene3D" id="1.20.140.10">
    <property type="entry name" value="Butyryl-CoA Dehydrogenase, subunit A, domain 3"/>
    <property type="match status" value="1"/>
</dbReference>
<evidence type="ECO:0000259" key="16">
    <source>
        <dbReference type="Pfam" id="PF02771"/>
    </source>
</evidence>
<dbReference type="EC" id="1.3.8.6" evidence="11"/>
<evidence type="ECO:0000256" key="3">
    <source>
        <dbReference type="ARBA" id="ARBA00009347"/>
    </source>
</evidence>
<evidence type="ECO:0000256" key="1">
    <source>
        <dbReference type="ARBA" id="ARBA00001974"/>
    </source>
</evidence>
<evidence type="ECO:0000259" key="15">
    <source>
        <dbReference type="Pfam" id="PF02770"/>
    </source>
</evidence>
<evidence type="ECO:0000256" key="6">
    <source>
        <dbReference type="ARBA" id="ARBA00022946"/>
    </source>
</evidence>
<reference evidence="17" key="2">
    <citation type="submission" date="2023-06" db="EMBL/GenBank/DDBJ databases">
        <authorList>
            <consortium name="Lawrence Berkeley National Laboratory"/>
            <person name="Haridas S."/>
            <person name="Hensen N."/>
            <person name="Bonometti L."/>
            <person name="Westerberg I."/>
            <person name="Brannstrom I.O."/>
            <person name="Guillou S."/>
            <person name="Cros-Aarteil S."/>
            <person name="Calhoun S."/>
            <person name="Kuo A."/>
            <person name="Mondo S."/>
            <person name="Pangilinan J."/>
            <person name="Riley R."/>
            <person name="Labutti K."/>
            <person name="Andreopoulos B."/>
            <person name="Lipzen A."/>
            <person name="Chen C."/>
            <person name="Yanf M."/>
            <person name="Daum C."/>
            <person name="Ng V."/>
            <person name="Clum A."/>
            <person name="Steindorff A."/>
            <person name="Ohm R."/>
            <person name="Martin F."/>
            <person name="Silar P."/>
            <person name="Natvig D."/>
            <person name="Lalanne C."/>
            <person name="Gautier V."/>
            <person name="Ament-Velasquez S.L."/>
            <person name="Kruys A."/>
            <person name="Hutchinson M.I."/>
            <person name="Powell A.J."/>
            <person name="Barry K."/>
            <person name="Miller A.N."/>
            <person name="Grigoriev I.V."/>
            <person name="Debuchy R."/>
            <person name="Gladieux P."/>
            <person name="Thoren M.H."/>
            <person name="Johannesson H."/>
        </authorList>
    </citation>
    <scope>NUCLEOTIDE SEQUENCE</scope>
    <source>
        <strain evidence="17">CBS 955.72</strain>
    </source>
</reference>
<evidence type="ECO:0000256" key="12">
    <source>
        <dbReference type="ARBA" id="ARBA00049493"/>
    </source>
</evidence>
<dbReference type="GO" id="GO:0046949">
    <property type="term" value="P:fatty-acyl-CoA biosynthetic process"/>
    <property type="evidence" value="ECO:0007669"/>
    <property type="project" value="TreeGrafter"/>
</dbReference>
<dbReference type="FunFam" id="1.20.140.10:FF:000006">
    <property type="entry name" value="Glutaryl-CoA dehydrogenase, mitochondrial"/>
    <property type="match status" value="1"/>
</dbReference>
<evidence type="ECO:0000256" key="8">
    <source>
        <dbReference type="ARBA" id="ARBA00023128"/>
    </source>
</evidence>
<comment type="catalytic activity">
    <reaction evidence="12">
        <text>glutaryl-CoA + oxidized [electron-transfer flavoprotein] + 2 H(+) = (2E)-butenoyl-CoA + reduced [electron-transfer flavoprotein] + CO2</text>
        <dbReference type="Rhea" id="RHEA:13389"/>
        <dbReference type="Rhea" id="RHEA-COMP:10685"/>
        <dbReference type="Rhea" id="RHEA-COMP:10686"/>
        <dbReference type="ChEBI" id="CHEBI:15378"/>
        <dbReference type="ChEBI" id="CHEBI:16526"/>
        <dbReference type="ChEBI" id="CHEBI:57332"/>
        <dbReference type="ChEBI" id="CHEBI:57378"/>
        <dbReference type="ChEBI" id="CHEBI:57692"/>
        <dbReference type="ChEBI" id="CHEBI:58307"/>
        <dbReference type="EC" id="1.3.8.6"/>
    </reaction>
</comment>
<dbReference type="InterPro" id="IPR052033">
    <property type="entry name" value="Glutaryl-CoA_DH_mitochondrial"/>
</dbReference>
<keyword evidence="5 13" id="KW-0274">FAD</keyword>
<gene>
    <name evidence="17" type="ORF">B0T25DRAFT_461752</name>
</gene>
<dbReference type="SUPFAM" id="SSF56645">
    <property type="entry name" value="Acyl-CoA dehydrogenase NM domain-like"/>
    <property type="match status" value="1"/>
</dbReference>
<evidence type="ECO:0000256" key="2">
    <source>
        <dbReference type="ARBA" id="ARBA00004305"/>
    </source>
</evidence>
<feature type="domain" description="Acyl-CoA oxidase/dehydrogenase middle" evidence="15">
    <location>
        <begin position="162"/>
        <end position="260"/>
    </location>
</feature>
<name>A0AAJ0HC49_9PEZI</name>
<keyword evidence="18" id="KW-1185">Reference proteome</keyword>
<dbReference type="GO" id="GO:0050660">
    <property type="term" value="F:flavin adenine dinucleotide binding"/>
    <property type="evidence" value="ECO:0007669"/>
    <property type="project" value="InterPro"/>
</dbReference>
<organism evidence="17 18">
    <name type="scientific">Lasiosphaeria hispida</name>
    <dbReference type="NCBI Taxonomy" id="260671"/>
    <lineage>
        <taxon>Eukaryota</taxon>
        <taxon>Fungi</taxon>
        <taxon>Dikarya</taxon>
        <taxon>Ascomycota</taxon>
        <taxon>Pezizomycotina</taxon>
        <taxon>Sordariomycetes</taxon>
        <taxon>Sordariomycetidae</taxon>
        <taxon>Sordariales</taxon>
        <taxon>Lasiosphaeriaceae</taxon>
        <taxon>Lasiosphaeria</taxon>
    </lineage>
</organism>
<evidence type="ECO:0000313" key="17">
    <source>
        <dbReference type="EMBL" id="KAK3346796.1"/>
    </source>
</evidence>
<reference evidence="17" key="1">
    <citation type="journal article" date="2023" name="Mol. Phylogenet. Evol.">
        <title>Genome-scale phylogeny and comparative genomics of the fungal order Sordariales.</title>
        <authorList>
            <person name="Hensen N."/>
            <person name="Bonometti L."/>
            <person name="Westerberg I."/>
            <person name="Brannstrom I.O."/>
            <person name="Guillou S."/>
            <person name="Cros-Aarteil S."/>
            <person name="Calhoun S."/>
            <person name="Haridas S."/>
            <person name="Kuo A."/>
            <person name="Mondo S."/>
            <person name="Pangilinan J."/>
            <person name="Riley R."/>
            <person name="LaButti K."/>
            <person name="Andreopoulos B."/>
            <person name="Lipzen A."/>
            <person name="Chen C."/>
            <person name="Yan M."/>
            <person name="Daum C."/>
            <person name="Ng V."/>
            <person name="Clum A."/>
            <person name="Steindorff A."/>
            <person name="Ohm R.A."/>
            <person name="Martin F."/>
            <person name="Silar P."/>
            <person name="Natvig D.O."/>
            <person name="Lalanne C."/>
            <person name="Gautier V."/>
            <person name="Ament-Velasquez S.L."/>
            <person name="Kruys A."/>
            <person name="Hutchinson M.I."/>
            <person name="Powell A.J."/>
            <person name="Barry K."/>
            <person name="Miller A.N."/>
            <person name="Grigoriev I.V."/>
            <person name="Debuchy R."/>
            <person name="Gladieux P."/>
            <person name="Hiltunen Thoren M."/>
            <person name="Johannesson H."/>
        </authorList>
    </citation>
    <scope>NUCLEOTIDE SEQUENCE</scope>
    <source>
        <strain evidence="17">CBS 955.72</strain>
    </source>
</reference>
<keyword evidence="7 13" id="KW-0560">Oxidoreductase</keyword>
<evidence type="ECO:0000256" key="13">
    <source>
        <dbReference type="RuleBase" id="RU362125"/>
    </source>
</evidence>
<keyword evidence="8" id="KW-0496">Mitochondrion</keyword>
<keyword evidence="4 13" id="KW-0285">Flavoprotein</keyword>
<dbReference type="AlphaFoldDB" id="A0AAJ0HC49"/>
<evidence type="ECO:0000256" key="4">
    <source>
        <dbReference type="ARBA" id="ARBA00022630"/>
    </source>
</evidence>
<dbReference type="FunFam" id="2.40.110.10:FF:000008">
    <property type="entry name" value="Glutaryl-CoA dehydrogenase, mitochondrial"/>
    <property type="match status" value="1"/>
</dbReference>
<dbReference type="GO" id="GO:0005743">
    <property type="term" value="C:mitochondrial inner membrane"/>
    <property type="evidence" value="ECO:0007669"/>
    <property type="project" value="TreeGrafter"/>
</dbReference>
<feature type="domain" description="Acyl-CoA dehydrogenase/oxidase N-terminal" evidence="16">
    <location>
        <begin position="47"/>
        <end position="158"/>
    </location>
</feature>
<dbReference type="CDD" id="cd01151">
    <property type="entry name" value="GCD"/>
    <property type="match status" value="1"/>
</dbReference>
<dbReference type="Gene3D" id="1.10.540.10">
    <property type="entry name" value="Acyl-CoA dehydrogenase/oxidase, N-terminal domain"/>
    <property type="match status" value="1"/>
</dbReference>
<evidence type="ECO:0000256" key="10">
    <source>
        <dbReference type="ARBA" id="ARBA00037927"/>
    </source>
</evidence>
<comment type="cofactor">
    <cofactor evidence="1 13">
        <name>FAD</name>
        <dbReference type="ChEBI" id="CHEBI:57692"/>
    </cofactor>
</comment>
<dbReference type="InterPro" id="IPR046373">
    <property type="entry name" value="Acyl-CoA_Oxase/DH_mid-dom_sf"/>
</dbReference>
<evidence type="ECO:0000256" key="7">
    <source>
        <dbReference type="ARBA" id="ARBA00023002"/>
    </source>
</evidence>
<dbReference type="GO" id="GO:0005759">
    <property type="term" value="C:mitochondrial matrix"/>
    <property type="evidence" value="ECO:0007669"/>
    <property type="project" value="UniProtKB-SubCell"/>
</dbReference>
<comment type="subcellular location">
    <subcellularLocation>
        <location evidence="2">Mitochondrion matrix</location>
    </subcellularLocation>
</comment>
<dbReference type="Pfam" id="PF02770">
    <property type="entry name" value="Acyl-CoA_dh_M"/>
    <property type="match status" value="1"/>
</dbReference>
<evidence type="ECO:0000259" key="14">
    <source>
        <dbReference type="Pfam" id="PF00441"/>
    </source>
</evidence>
<dbReference type="Pfam" id="PF02771">
    <property type="entry name" value="Acyl-CoA_dh_N"/>
    <property type="match status" value="1"/>
</dbReference>
<feature type="domain" description="Acyl-CoA dehydrogenase/oxidase C-terminal" evidence="14">
    <location>
        <begin position="278"/>
        <end position="420"/>
    </location>
</feature>
<dbReference type="GO" id="GO:0004361">
    <property type="term" value="F:glutaryl-CoA dehydrogenase activity"/>
    <property type="evidence" value="ECO:0007669"/>
    <property type="project" value="UniProtKB-EC"/>
</dbReference>
<accession>A0AAJ0HC49</accession>
<dbReference type="GO" id="GO:0000062">
    <property type="term" value="F:fatty-acyl-CoA binding"/>
    <property type="evidence" value="ECO:0007669"/>
    <property type="project" value="TreeGrafter"/>
</dbReference>
<dbReference type="Pfam" id="PF00441">
    <property type="entry name" value="Acyl-CoA_dh_1"/>
    <property type="match status" value="1"/>
</dbReference>
<comment type="caution">
    <text evidence="17">The sequence shown here is derived from an EMBL/GenBank/DDBJ whole genome shotgun (WGS) entry which is preliminary data.</text>
</comment>
<dbReference type="PANTHER" id="PTHR42807:SF1">
    <property type="entry name" value="GLUTARYL-COA DEHYDROGENASE, MITOCHONDRIAL"/>
    <property type="match status" value="1"/>
</dbReference>
<sequence length="427" mass="46551">MSRLLTRSCPRRLLPQTLPAHAIRNYASTSTAQFKWQDPLGSRNLLTEEELAVSETAERYCQEQLLPRVLQAYRDENYDPLILREMGELGLLGATIEGYGCAGVSTVAGGLITRAVERVDSGYRSAMSVQSSLVMGPIADFGTAEQKERYLPEMAKGKLLGAFGLTEPNHGSDPGSMETTAREHPTRKGYYLLGGAKTWITNSPIADVLLVWAKLQATGKIRGFLVDRRDCPAGTLETPAIKNKNGLRASITGMIQLDDCPVPHENMFPDVEGLTGPFTCLNSARYGIALGTMGALEDCIARARTYALERKQFKGNPIAKYQLVQKKLADAATDAAYGTLAAIQVGRLKDQGKATPEMISMIKRQNCDKALYNARVLQEIFGGNAVSDEYGIGRHVANLFVTQTYEGQSDIHSLILGRAITGLQAFV</sequence>
<dbReference type="InterPro" id="IPR037069">
    <property type="entry name" value="AcylCoA_DH/ox_N_sf"/>
</dbReference>
<dbReference type="GO" id="GO:0033539">
    <property type="term" value="P:fatty acid beta-oxidation using acyl-CoA dehydrogenase"/>
    <property type="evidence" value="ECO:0007669"/>
    <property type="project" value="TreeGrafter"/>
</dbReference>
<dbReference type="InterPro" id="IPR013786">
    <property type="entry name" value="AcylCoA_DH/ox_N"/>
</dbReference>
<comment type="similarity">
    <text evidence="3 13">Belongs to the acyl-CoA dehydrogenase family.</text>
</comment>
<dbReference type="InterPro" id="IPR006091">
    <property type="entry name" value="Acyl-CoA_Oxase/DH_mid-dom"/>
</dbReference>
<protein>
    <recommendedName>
        <fullName evidence="11">glutaryl-CoA dehydrogenase (ETF)</fullName>
        <ecNumber evidence="11">1.3.8.6</ecNumber>
    </recommendedName>
</protein>
<proteinExistence type="inferred from homology"/>
<evidence type="ECO:0000256" key="11">
    <source>
        <dbReference type="ARBA" id="ARBA00039033"/>
    </source>
</evidence>
<evidence type="ECO:0000256" key="9">
    <source>
        <dbReference type="ARBA" id="ARBA00037899"/>
    </source>
</evidence>
<comment type="pathway">
    <text evidence="9">Amino-acid metabolism; lysine degradation.</text>
</comment>
<comment type="pathway">
    <text evidence="10">Amino-acid metabolism; tryptophan metabolism.</text>
</comment>
<dbReference type="InterPro" id="IPR036250">
    <property type="entry name" value="AcylCo_DH-like_C"/>
</dbReference>
<dbReference type="SUPFAM" id="SSF47203">
    <property type="entry name" value="Acyl-CoA dehydrogenase C-terminal domain-like"/>
    <property type="match status" value="1"/>
</dbReference>
<dbReference type="PANTHER" id="PTHR42807">
    <property type="entry name" value="GLUTARYL-COA DEHYDROGENASE, MITOCHONDRIAL"/>
    <property type="match status" value="1"/>
</dbReference>
<dbReference type="EMBL" id="JAUIQD010000006">
    <property type="protein sequence ID" value="KAK3346796.1"/>
    <property type="molecule type" value="Genomic_DNA"/>
</dbReference>
<dbReference type="InterPro" id="IPR009075">
    <property type="entry name" value="AcylCo_DH/oxidase_C"/>
</dbReference>
<dbReference type="Proteomes" id="UP001275084">
    <property type="component" value="Unassembled WGS sequence"/>
</dbReference>
<dbReference type="Gene3D" id="2.40.110.10">
    <property type="entry name" value="Butyryl-CoA Dehydrogenase, subunit A, domain 2"/>
    <property type="match status" value="1"/>
</dbReference>
<evidence type="ECO:0000313" key="18">
    <source>
        <dbReference type="Proteomes" id="UP001275084"/>
    </source>
</evidence>
<dbReference type="InterPro" id="IPR009100">
    <property type="entry name" value="AcylCoA_DH/oxidase_NM_dom_sf"/>
</dbReference>